<feature type="region of interest" description="Disordered" evidence="1">
    <location>
        <begin position="525"/>
        <end position="548"/>
    </location>
</feature>
<organism evidence="2 3">
    <name type="scientific">Meripilus lineatus</name>
    <dbReference type="NCBI Taxonomy" id="2056292"/>
    <lineage>
        <taxon>Eukaryota</taxon>
        <taxon>Fungi</taxon>
        <taxon>Dikarya</taxon>
        <taxon>Basidiomycota</taxon>
        <taxon>Agaricomycotina</taxon>
        <taxon>Agaricomycetes</taxon>
        <taxon>Polyporales</taxon>
        <taxon>Meripilaceae</taxon>
        <taxon>Meripilus</taxon>
    </lineage>
</organism>
<comment type="caution">
    <text evidence="2">The sequence shown here is derived from an EMBL/GenBank/DDBJ whole genome shotgun (WGS) entry which is preliminary data.</text>
</comment>
<protein>
    <submittedName>
        <fullName evidence="2">Uncharacterized protein</fullName>
    </submittedName>
</protein>
<dbReference type="AlphaFoldDB" id="A0AAD5Y9H0"/>
<feature type="compositionally biased region" description="Basic and acidic residues" evidence="1">
    <location>
        <begin position="51"/>
        <end position="66"/>
    </location>
</feature>
<sequence length="615" mass="66419">MSNNPEAKKPQDTKTSQGVDNPQEAQESLEDKTSGNTAKAKRKCMNSLQDKPNKGENDVAFKERIQKIMSQASNYHHNKRLKGRDKNDKKAESNPGANFGKIVQFRLLAPTRKGIHSVMMSVQPSVKGEGTGKRSSQARIALEQMKPSDKAGLAEKLKEQEEEEKQWAASAEFDEITRIKNSREAVQWFDTVAEYFCKATGWNLTAIIGGLDPNDELKVEIVETGRDLQGRRFSEKLCEDLNCWPEALTISFVHWAGMTFSRSPPSESPPSADNVAHGLIVEKEIVDSGLATQDIRVGSSSQSGIVIGPTEIALEDDYLDFSALPTPPLLSPQLSPPVLLQNEPSIPAGESAPDISVSMDPVAGAERLVPTGTEIGQQSSETRTIQSPDAITEYAIGSQAAAQLNQIKPPNPSTQTPQMLPREIQTPDAAKGDVGQSNVLSVLSTDALNVPLDQPGEGDNVPGHASQVMQDVTTESTPVRPAKLPNRRVAAKKGKKKTPAATTQTDGEEVTPAPMTGEVLASREPVRGRRTCSSARNQNTTTPAGACASSIPAEGGAIGSGNAQDTMNVTNSVSGEPERQLTGRRKRFPMKLVHDNPSYADCLVKRQRGPRSYHL</sequence>
<dbReference type="EMBL" id="JANAWD010000694">
    <property type="protein sequence ID" value="KAJ3476554.1"/>
    <property type="molecule type" value="Genomic_DNA"/>
</dbReference>
<evidence type="ECO:0000313" key="3">
    <source>
        <dbReference type="Proteomes" id="UP001212997"/>
    </source>
</evidence>
<feature type="compositionally biased region" description="Polar residues" evidence="1">
    <location>
        <begin position="13"/>
        <end position="26"/>
    </location>
</feature>
<feature type="region of interest" description="Disordered" evidence="1">
    <location>
        <begin position="334"/>
        <end position="357"/>
    </location>
</feature>
<accession>A0AAD5Y9H0</accession>
<evidence type="ECO:0000313" key="2">
    <source>
        <dbReference type="EMBL" id="KAJ3476554.1"/>
    </source>
</evidence>
<name>A0AAD5Y9H0_9APHY</name>
<feature type="compositionally biased region" description="Basic and acidic residues" evidence="1">
    <location>
        <begin position="1"/>
        <end position="12"/>
    </location>
</feature>
<feature type="region of interest" description="Disordered" evidence="1">
    <location>
        <begin position="1"/>
        <end position="97"/>
    </location>
</feature>
<feature type="compositionally biased region" description="Basic residues" evidence="1">
    <location>
        <begin position="487"/>
        <end position="498"/>
    </location>
</feature>
<keyword evidence="3" id="KW-1185">Reference proteome</keyword>
<gene>
    <name evidence="2" type="ORF">NLI96_g11080</name>
</gene>
<dbReference type="Proteomes" id="UP001212997">
    <property type="component" value="Unassembled WGS sequence"/>
</dbReference>
<feature type="compositionally biased region" description="Polar residues" evidence="1">
    <location>
        <begin position="531"/>
        <end position="543"/>
    </location>
</feature>
<feature type="region of interest" description="Disordered" evidence="1">
    <location>
        <begin position="487"/>
        <end position="512"/>
    </location>
</feature>
<proteinExistence type="predicted"/>
<evidence type="ECO:0000256" key="1">
    <source>
        <dbReference type="SAM" id="MobiDB-lite"/>
    </source>
</evidence>
<reference evidence="2" key="1">
    <citation type="submission" date="2022-07" db="EMBL/GenBank/DDBJ databases">
        <title>Genome Sequence of Physisporinus lineatus.</title>
        <authorList>
            <person name="Buettner E."/>
        </authorList>
    </citation>
    <scope>NUCLEOTIDE SEQUENCE</scope>
    <source>
        <strain evidence="2">VT162</strain>
    </source>
</reference>